<dbReference type="EMBL" id="JABEZY010259894">
    <property type="protein sequence ID" value="MBA0754103.1"/>
    <property type="molecule type" value="Genomic_DNA"/>
</dbReference>
<evidence type="ECO:0000313" key="1">
    <source>
        <dbReference type="EMBL" id="MBA0754103.1"/>
    </source>
</evidence>
<protein>
    <submittedName>
        <fullName evidence="1">Uncharacterized protein</fullName>
    </submittedName>
</protein>
<comment type="caution">
    <text evidence="1">The sequence shown here is derived from an EMBL/GenBank/DDBJ whole genome shotgun (WGS) entry which is preliminary data.</text>
</comment>
<proteinExistence type="predicted"/>
<sequence length="51" mass="5920">VDEELVREFFANLTLNELTEVFVRGIKVPITSNAINEFFNYLISKMMNVLP</sequence>
<reference evidence="1 2" key="1">
    <citation type="journal article" date="2019" name="Genome Biol. Evol.">
        <title>Insights into the evolution of the New World diploid cottons (Gossypium, subgenus Houzingenia) based on genome sequencing.</title>
        <authorList>
            <person name="Grover C.E."/>
            <person name="Arick M.A. 2nd"/>
            <person name="Thrash A."/>
            <person name="Conover J.L."/>
            <person name="Sanders W.S."/>
            <person name="Peterson D.G."/>
            <person name="Frelichowski J.E."/>
            <person name="Scheffler J.A."/>
            <person name="Scheffler B.E."/>
            <person name="Wendel J.F."/>
        </authorList>
    </citation>
    <scope>NUCLEOTIDE SEQUENCE [LARGE SCALE GENOMIC DNA]</scope>
    <source>
        <strain evidence="1">5</strain>
        <tissue evidence="1">Leaf</tissue>
    </source>
</reference>
<gene>
    <name evidence="1" type="ORF">Gogos_019990</name>
</gene>
<organism evidence="1 2">
    <name type="scientific">Gossypium gossypioides</name>
    <name type="common">Mexican cotton</name>
    <name type="synonym">Selera gossypioides</name>
    <dbReference type="NCBI Taxonomy" id="34282"/>
    <lineage>
        <taxon>Eukaryota</taxon>
        <taxon>Viridiplantae</taxon>
        <taxon>Streptophyta</taxon>
        <taxon>Embryophyta</taxon>
        <taxon>Tracheophyta</taxon>
        <taxon>Spermatophyta</taxon>
        <taxon>Magnoliopsida</taxon>
        <taxon>eudicotyledons</taxon>
        <taxon>Gunneridae</taxon>
        <taxon>Pentapetalae</taxon>
        <taxon>rosids</taxon>
        <taxon>malvids</taxon>
        <taxon>Malvales</taxon>
        <taxon>Malvaceae</taxon>
        <taxon>Malvoideae</taxon>
        <taxon>Gossypium</taxon>
    </lineage>
</organism>
<evidence type="ECO:0000313" key="2">
    <source>
        <dbReference type="Proteomes" id="UP000593579"/>
    </source>
</evidence>
<dbReference type="AlphaFoldDB" id="A0A7J9D037"/>
<name>A0A7J9D037_GOSGO</name>
<feature type="non-terminal residue" evidence="1">
    <location>
        <position position="1"/>
    </location>
</feature>
<dbReference type="Proteomes" id="UP000593579">
    <property type="component" value="Unassembled WGS sequence"/>
</dbReference>
<keyword evidence="2" id="KW-1185">Reference proteome</keyword>
<accession>A0A7J9D037</accession>
<dbReference type="OrthoDB" id="1714944at2759"/>